<keyword evidence="1" id="KW-1133">Transmembrane helix</keyword>
<dbReference type="Proteomes" id="UP000659904">
    <property type="component" value="Unassembled WGS sequence"/>
</dbReference>
<reference evidence="2 3" key="1">
    <citation type="submission" date="2021-01" db="EMBL/GenBank/DDBJ databases">
        <title>Whole genome shotgun sequence of Catellatospora citrea NBRC 14495.</title>
        <authorList>
            <person name="Komaki H."/>
            <person name="Tamura T."/>
        </authorList>
    </citation>
    <scope>NUCLEOTIDE SEQUENCE [LARGE SCALE GENOMIC DNA]</scope>
    <source>
        <strain evidence="2 3">NBRC 14495</strain>
    </source>
</reference>
<dbReference type="AlphaFoldDB" id="A0A8J3KFA4"/>
<protein>
    <submittedName>
        <fullName evidence="2">Uncharacterized protein</fullName>
    </submittedName>
</protein>
<keyword evidence="1" id="KW-0472">Membrane</keyword>
<accession>A0A8J3KFA4</accession>
<feature type="transmembrane region" description="Helical" evidence="1">
    <location>
        <begin position="40"/>
        <end position="60"/>
    </location>
</feature>
<name>A0A8J3KFA4_9ACTN</name>
<dbReference type="EMBL" id="BONH01000002">
    <property type="protein sequence ID" value="GIF95838.1"/>
    <property type="molecule type" value="Genomic_DNA"/>
</dbReference>
<proteinExistence type="predicted"/>
<comment type="caution">
    <text evidence="2">The sequence shown here is derived from an EMBL/GenBank/DDBJ whole genome shotgun (WGS) entry which is preliminary data.</text>
</comment>
<evidence type="ECO:0000313" key="3">
    <source>
        <dbReference type="Proteomes" id="UP000659904"/>
    </source>
</evidence>
<gene>
    <name evidence="2" type="ORF">Cci01nite_09320</name>
</gene>
<evidence type="ECO:0000256" key="1">
    <source>
        <dbReference type="SAM" id="Phobius"/>
    </source>
</evidence>
<organism evidence="2 3">
    <name type="scientific">Catellatospora citrea</name>
    <dbReference type="NCBI Taxonomy" id="53366"/>
    <lineage>
        <taxon>Bacteria</taxon>
        <taxon>Bacillati</taxon>
        <taxon>Actinomycetota</taxon>
        <taxon>Actinomycetes</taxon>
        <taxon>Micromonosporales</taxon>
        <taxon>Micromonosporaceae</taxon>
        <taxon>Catellatospora</taxon>
    </lineage>
</organism>
<sequence length="138" mass="15199">MAVASIASSFLIVGIRKRLVANGRDPGGLPFILRESNSAHTALVVGLAVFGLLGWLWVATRDTPWIPVERITQSTSSPIVGYILDEDGAWFTVMLENDRRVVNIPSAQISQREPCSRGDERTPLVMLVWPKAAHYPEC</sequence>
<keyword evidence="1" id="KW-0812">Transmembrane</keyword>
<evidence type="ECO:0000313" key="2">
    <source>
        <dbReference type="EMBL" id="GIF95838.1"/>
    </source>
</evidence>
<dbReference type="RefSeq" id="WP_120321054.1">
    <property type="nucleotide sequence ID" value="NZ_BONH01000002.1"/>
</dbReference>
<keyword evidence="3" id="KW-1185">Reference proteome</keyword>